<keyword evidence="1" id="KW-0238">DNA-binding</keyword>
<dbReference type="Proteomes" id="UP000292447">
    <property type="component" value="Chromosome IV"/>
</dbReference>
<dbReference type="AlphaFoldDB" id="A0A4P6XSY0"/>
<dbReference type="EMBL" id="CP034459">
    <property type="protein sequence ID" value="QBM89506.1"/>
    <property type="molecule type" value="Genomic_DNA"/>
</dbReference>
<sequence length="139" mass="16114">MHFVHCGSPDGLILALKGMLDTTDPILGHCVLNTIIIENLSAYYWDLKCHPRQEAVKWYLELLQLCHVLKERYMCNVVVTMWDKNFERGFNSRAVSNLEPRKLDDLTYTPMEFFQNADYVLAARAGGNLQYTAGQWREL</sequence>
<dbReference type="GO" id="GO:0000725">
    <property type="term" value="P:recombinational repair"/>
    <property type="evidence" value="ECO:0007669"/>
    <property type="project" value="InterPro"/>
</dbReference>
<name>A0A4P6XSY0_9ASCO</name>
<protein>
    <submittedName>
        <fullName evidence="1">Shu complex component Psy3, DNA-binding description</fullName>
    </submittedName>
</protein>
<dbReference type="GO" id="GO:0003677">
    <property type="term" value="F:DNA binding"/>
    <property type="evidence" value="ECO:0007669"/>
    <property type="project" value="UniProtKB-KW"/>
</dbReference>
<dbReference type="InterPro" id="IPR027417">
    <property type="entry name" value="P-loop_NTPase"/>
</dbReference>
<keyword evidence="2" id="KW-1185">Reference proteome</keyword>
<dbReference type="InterPro" id="IPR031779">
    <property type="entry name" value="Psy3"/>
</dbReference>
<accession>A0A4P6XSY0</accession>
<dbReference type="Gene3D" id="3.40.50.300">
    <property type="entry name" value="P-loop containing nucleotide triphosphate hydrolases"/>
    <property type="match status" value="1"/>
</dbReference>
<evidence type="ECO:0000313" key="2">
    <source>
        <dbReference type="Proteomes" id="UP000292447"/>
    </source>
</evidence>
<dbReference type="GO" id="GO:0097196">
    <property type="term" value="C:Shu complex"/>
    <property type="evidence" value="ECO:0007669"/>
    <property type="project" value="InterPro"/>
</dbReference>
<dbReference type="GO" id="GO:0005634">
    <property type="term" value="C:nucleus"/>
    <property type="evidence" value="ECO:0007669"/>
    <property type="project" value="InterPro"/>
</dbReference>
<organism evidence="1 2">
    <name type="scientific">Metschnikowia aff. pulcherrima</name>
    <dbReference type="NCBI Taxonomy" id="2163413"/>
    <lineage>
        <taxon>Eukaryota</taxon>
        <taxon>Fungi</taxon>
        <taxon>Dikarya</taxon>
        <taxon>Ascomycota</taxon>
        <taxon>Saccharomycotina</taxon>
        <taxon>Pichiomycetes</taxon>
        <taxon>Metschnikowiaceae</taxon>
        <taxon>Metschnikowia</taxon>
    </lineage>
</organism>
<proteinExistence type="predicted"/>
<reference evidence="2" key="1">
    <citation type="submission" date="2019-03" db="EMBL/GenBank/DDBJ databases">
        <title>Snf2 controls pulcherriminic acid biosynthesis and connects pigmentation and antifungal activity of the yeast Metschnikowia pulcherrima.</title>
        <authorList>
            <person name="Gore-Lloyd D."/>
            <person name="Sumann I."/>
            <person name="Brachmann A.O."/>
            <person name="Schneeberger K."/>
            <person name="Ortiz-Merino R.A."/>
            <person name="Moreno-Beltran M."/>
            <person name="Schlaefli M."/>
            <person name="Kirner P."/>
            <person name="Santos Kron A."/>
            <person name="Wolfe K.H."/>
            <person name="Piel J."/>
            <person name="Ahrens C.H."/>
            <person name="Henk D."/>
            <person name="Freimoser F.M."/>
        </authorList>
    </citation>
    <scope>NUCLEOTIDE SEQUENCE [LARGE SCALE GENOMIC DNA]</scope>
    <source>
        <strain evidence="2">APC 1.2</strain>
    </source>
</reference>
<dbReference type="Pfam" id="PF16836">
    <property type="entry name" value="PSY3"/>
    <property type="match status" value="1"/>
</dbReference>
<gene>
    <name evidence="1" type="primary">MPUL0D05810</name>
    <name evidence="1" type="ORF">METSCH_D05810</name>
</gene>
<evidence type="ECO:0000313" key="1">
    <source>
        <dbReference type="EMBL" id="QBM89506.1"/>
    </source>
</evidence>